<dbReference type="EMBL" id="LWDE02000414">
    <property type="protein sequence ID" value="KAE8247900.1"/>
    <property type="molecule type" value="Genomic_DNA"/>
</dbReference>
<reference evidence="9" key="2">
    <citation type="journal article" date="2019" name="IMA Fungus">
        <title>Genome sequencing and comparison of five Tilletia species to identify candidate genes for the detection of regulated species infecting wheat.</title>
        <authorList>
            <person name="Nguyen H.D.T."/>
            <person name="Sultana T."/>
            <person name="Kesanakurti P."/>
            <person name="Hambleton S."/>
        </authorList>
    </citation>
    <scope>NUCLEOTIDE SEQUENCE</scope>
    <source>
        <strain evidence="9">DAOMC 236426</strain>
    </source>
</reference>
<dbReference type="PANTHER" id="PTHR47810:SF1">
    <property type="entry name" value="DNA LIGASE B"/>
    <property type="match status" value="1"/>
</dbReference>
<evidence type="ECO:0000256" key="2">
    <source>
        <dbReference type="ARBA" id="ARBA00022598"/>
    </source>
</evidence>
<evidence type="ECO:0000313" key="9">
    <source>
        <dbReference type="EMBL" id="KAE8247900.1"/>
    </source>
</evidence>
<dbReference type="GO" id="GO:0006260">
    <property type="term" value="P:DNA replication"/>
    <property type="evidence" value="ECO:0007669"/>
    <property type="project" value="UniProtKB-KW"/>
</dbReference>
<dbReference type="InterPro" id="IPR029319">
    <property type="entry name" value="DNA_ligase_OB"/>
</dbReference>
<keyword evidence="4" id="KW-0227">DNA damage</keyword>
<name>A0A8X7MTC4_9BASI</name>
<evidence type="ECO:0000313" key="10">
    <source>
        <dbReference type="Proteomes" id="UP000077684"/>
    </source>
</evidence>
<dbReference type="GO" id="GO:0003910">
    <property type="term" value="F:DNA ligase (ATP) activity"/>
    <property type="evidence" value="ECO:0007669"/>
    <property type="project" value="InterPro"/>
</dbReference>
<dbReference type="Proteomes" id="UP000077684">
    <property type="component" value="Unassembled WGS sequence"/>
</dbReference>
<comment type="cofactor">
    <cofactor evidence="1">
        <name>a divalent metal cation</name>
        <dbReference type="ChEBI" id="CHEBI:60240"/>
    </cofactor>
</comment>
<keyword evidence="10" id="KW-1185">Reference proteome</keyword>
<dbReference type="Pfam" id="PF14743">
    <property type="entry name" value="DNA_ligase_OB_2"/>
    <property type="match status" value="1"/>
</dbReference>
<feature type="domain" description="SWIM-type" evidence="8">
    <location>
        <begin position="33"/>
        <end position="73"/>
    </location>
</feature>
<gene>
    <name evidence="9" type="ORF">A4X06_0g4108</name>
</gene>
<dbReference type="InterPro" id="IPR012310">
    <property type="entry name" value="DNA_ligase_ATP-dep_cent"/>
</dbReference>
<keyword evidence="5" id="KW-0234">DNA repair</keyword>
<dbReference type="CDD" id="cd07896">
    <property type="entry name" value="Adenylation_kDNA_ligase_like"/>
    <property type="match status" value="1"/>
</dbReference>
<dbReference type="GO" id="GO:0006281">
    <property type="term" value="P:DNA repair"/>
    <property type="evidence" value="ECO:0007669"/>
    <property type="project" value="UniProtKB-KW"/>
</dbReference>
<dbReference type="GO" id="GO:0008270">
    <property type="term" value="F:zinc ion binding"/>
    <property type="evidence" value="ECO:0007669"/>
    <property type="project" value="UniProtKB-KW"/>
</dbReference>
<dbReference type="Gene3D" id="3.30.470.30">
    <property type="entry name" value="DNA ligase/mRNA capping enzyme"/>
    <property type="match status" value="1"/>
</dbReference>
<keyword evidence="3" id="KW-0235">DNA replication</keyword>
<feature type="region of interest" description="Disordered" evidence="7">
    <location>
        <begin position="80"/>
        <end position="106"/>
    </location>
</feature>
<comment type="caution">
    <text evidence="9">The sequence shown here is derived from an EMBL/GenBank/DDBJ whole genome shotgun (WGS) entry which is preliminary data.</text>
</comment>
<evidence type="ECO:0000259" key="8">
    <source>
        <dbReference type="PROSITE" id="PS50966"/>
    </source>
</evidence>
<dbReference type="GO" id="GO:0005524">
    <property type="term" value="F:ATP binding"/>
    <property type="evidence" value="ECO:0007669"/>
    <property type="project" value="InterPro"/>
</dbReference>
<evidence type="ECO:0000256" key="4">
    <source>
        <dbReference type="ARBA" id="ARBA00022763"/>
    </source>
</evidence>
<dbReference type="GO" id="GO:0006310">
    <property type="term" value="P:DNA recombination"/>
    <property type="evidence" value="ECO:0007669"/>
    <property type="project" value="InterPro"/>
</dbReference>
<dbReference type="AlphaFoldDB" id="A0A8X7MTC4"/>
<proteinExistence type="predicted"/>
<keyword evidence="6" id="KW-0862">Zinc</keyword>
<dbReference type="Gene3D" id="3.30.1490.70">
    <property type="match status" value="1"/>
</dbReference>
<dbReference type="SUPFAM" id="SSF50249">
    <property type="entry name" value="Nucleic acid-binding proteins"/>
    <property type="match status" value="1"/>
</dbReference>
<accession>A0A8X7MTC4</accession>
<dbReference type="NCBIfam" id="NF006592">
    <property type="entry name" value="PRK09125.1"/>
    <property type="match status" value="1"/>
</dbReference>
<dbReference type="InterPro" id="IPR012340">
    <property type="entry name" value="NA-bd_OB-fold"/>
</dbReference>
<keyword evidence="6" id="KW-0479">Metal-binding</keyword>
<keyword evidence="2" id="KW-0436">Ligase</keyword>
<evidence type="ECO:0000256" key="7">
    <source>
        <dbReference type="SAM" id="MobiDB-lite"/>
    </source>
</evidence>
<reference evidence="9" key="1">
    <citation type="submission" date="2016-04" db="EMBL/GenBank/DDBJ databases">
        <authorList>
            <person name="Nguyen H.D."/>
            <person name="Samba Siva P."/>
            <person name="Cullis J."/>
            <person name="Levesque C.A."/>
            <person name="Hambleton S."/>
        </authorList>
    </citation>
    <scope>NUCLEOTIDE SEQUENCE</scope>
    <source>
        <strain evidence="9">DAOMC 236426</strain>
    </source>
</reference>
<evidence type="ECO:0000256" key="6">
    <source>
        <dbReference type="PROSITE-ProRule" id="PRU00325"/>
    </source>
</evidence>
<evidence type="ECO:0000256" key="5">
    <source>
        <dbReference type="ARBA" id="ARBA00023204"/>
    </source>
</evidence>
<feature type="region of interest" description="Disordered" evidence="7">
    <location>
        <begin position="408"/>
        <end position="433"/>
    </location>
</feature>
<evidence type="ECO:0000256" key="3">
    <source>
        <dbReference type="ARBA" id="ARBA00022705"/>
    </source>
</evidence>
<dbReference type="PANTHER" id="PTHR47810">
    <property type="entry name" value="DNA LIGASE"/>
    <property type="match status" value="1"/>
</dbReference>
<protein>
    <recommendedName>
        <fullName evidence="8">SWIM-type domain-containing protein</fullName>
    </recommendedName>
</protein>
<keyword evidence="6" id="KW-0863">Zinc-finger</keyword>
<dbReference type="Gene3D" id="2.40.50.140">
    <property type="entry name" value="Nucleic acid-binding proteins"/>
    <property type="match status" value="1"/>
</dbReference>
<dbReference type="CDD" id="cd08041">
    <property type="entry name" value="OBF_kDNA_ligase_like"/>
    <property type="match status" value="1"/>
</dbReference>
<dbReference type="InterPro" id="IPR007527">
    <property type="entry name" value="Znf_SWIM"/>
</dbReference>
<evidence type="ECO:0000256" key="1">
    <source>
        <dbReference type="ARBA" id="ARBA00001968"/>
    </source>
</evidence>
<dbReference type="SUPFAM" id="SSF56091">
    <property type="entry name" value="DNA ligase/mRNA capping enzyme, catalytic domain"/>
    <property type="match status" value="1"/>
</dbReference>
<feature type="compositionally biased region" description="Low complexity" evidence="7">
    <location>
        <begin position="408"/>
        <end position="424"/>
    </location>
</feature>
<organism evidence="9 10">
    <name type="scientific">Tilletia controversa</name>
    <name type="common">dwarf bunt fungus</name>
    <dbReference type="NCBI Taxonomy" id="13291"/>
    <lineage>
        <taxon>Eukaryota</taxon>
        <taxon>Fungi</taxon>
        <taxon>Dikarya</taxon>
        <taxon>Basidiomycota</taxon>
        <taxon>Ustilaginomycotina</taxon>
        <taxon>Exobasidiomycetes</taxon>
        <taxon>Tilletiales</taxon>
        <taxon>Tilletiaceae</taxon>
        <taxon>Tilletia</taxon>
    </lineage>
</organism>
<dbReference type="PROSITE" id="PS50966">
    <property type="entry name" value="ZF_SWIM"/>
    <property type="match status" value="1"/>
</dbReference>
<dbReference type="InterPro" id="IPR050326">
    <property type="entry name" value="NAD_dep_DNA_ligaseB"/>
</dbReference>
<dbReference type="Pfam" id="PF01068">
    <property type="entry name" value="DNA_ligase_A_M"/>
    <property type="match status" value="1"/>
</dbReference>
<sequence length="433" mass="47056">MDPDTAYVDGIAPAKLMEVDQVEEVLGSGKNPYKLKRHSDHYSCTCPAWRFQSSVSITARTCKHLKALLGEKYENERVVAAGGAAPSPSSSPKKRAASASSSASPTKKAKNSVSLMLAETFAIDGNVDPTGWWLSEKLDGVRAYWDGSSIWSRASVLYDAPQDFKDKLPTDMSLDGELWMERDAFDGTSSIIRSGTSGWKKWDRIIYMVFDVVGDSNPFEQRLEALKQRFGEPLTPTEVLAQKGVPGGRIVVLKHEKCTSRDHLLEELTKVEAVGGEGLMLRKAGSQYDHRRSRSLLKVKTFYDAEAIVISIEQGEGKNSGRMGALGCQMENGARFKVGTGFTDSHRNNPPSVGSIITYKFQELSQDGIPRFPVFKGIAADKTKPKDAVVRSTQLRADKAAAAAALTAATEASAEASSSGTQKKAPAKGQKKK</sequence>